<feature type="domain" description="N-acetyltransferase" evidence="2">
    <location>
        <begin position="182"/>
        <end position="240"/>
    </location>
</feature>
<dbReference type="EMBL" id="KQ947404">
    <property type="protein sequence ID" value="KUJ24219.1"/>
    <property type="molecule type" value="Genomic_DNA"/>
</dbReference>
<evidence type="ECO:0000313" key="4">
    <source>
        <dbReference type="Proteomes" id="UP000070700"/>
    </source>
</evidence>
<evidence type="ECO:0000313" key="3">
    <source>
        <dbReference type="EMBL" id="KUJ24219.1"/>
    </source>
</evidence>
<keyword evidence="4" id="KW-1185">Reference proteome</keyword>
<dbReference type="KEGG" id="psco:LY89DRAFT_776373"/>
<evidence type="ECO:0000256" key="1">
    <source>
        <dbReference type="SAM" id="Phobius"/>
    </source>
</evidence>
<proteinExistence type="predicted"/>
<dbReference type="Pfam" id="PF13508">
    <property type="entry name" value="Acetyltransf_7"/>
    <property type="match status" value="1"/>
</dbReference>
<dbReference type="PANTHER" id="PTHR42791:SF16">
    <property type="entry name" value="N-ACETYLTRANSFERASE DOMAIN-CONTAINING PROTEIN"/>
    <property type="match status" value="1"/>
</dbReference>
<organism evidence="3 4">
    <name type="scientific">Mollisia scopiformis</name>
    <name type="common">Conifer needle endophyte fungus</name>
    <name type="synonym">Phialocephala scopiformis</name>
    <dbReference type="NCBI Taxonomy" id="149040"/>
    <lineage>
        <taxon>Eukaryota</taxon>
        <taxon>Fungi</taxon>
        <taxon>Dikarya</taxon>
        <taxon>Ascomycota</taxon>
        <taxon>Pezizomycotina</taxon>
        <taxon>Leotiomycetes</taxon>
        <taxon>Helotiales</taxon>
        <taxon>Mollisiaceae</taxon>
        <taxon>Mollisia</taxon>
    </lineage>
</organism>
<reference evidence="3 4" key="1">
    <citation type="submission" date="2015-10" db="EMBL/GenBank/DDBJ databases">
        <title>Full genome of DAOMC 229536 Phialocephala scopiformis, a fungal endophyte of spruce producing the potent anti-insectan compound rugulosin.</title>
        <authorList>
            <consortium name="DOE Joint Genome Institute"/>
            <person name="Walker A.K."/>
            <person name="Frasz S.L."/>
            <person name="Seifert K.A."/>
            <person name="Miller J.D."/>
            <person name="Mondo S.J."/>
            <person name="Labutti K."/>
            <person name="Lipzen A."/>
            <person name="Dockter R."/>
            <person name="Kennedy M."/>
            <person name="Grigoriev I.V."/>
            <person name="Spatafora J.W."/>
        </authorList>
    </citation>
    <scope>NUCLEOTIDE SEQUENCE [LARGE SCALE GENOMIC DNA]</scope>
    <source>
        <strain evidence="3 4">CBS 120377</strain>
    </source>
</reference>
<accession>A0A194XW27</accession>
<dbReference type="InterPro" id="IPR052523">
    <property type="entry name" value="Trichothecene_AcTrans"/>
</dbReference>
<evidence type="ECO:0000259" key="2">
    <source>
        <dbReference type="Pfam" id="PF13508"/>
    </source>
</evidence>
<dbReference type="AlphaFoldDB" id="A0A194XW27"/>
<keyword evidence="1" id="KW-1133">Transmembrane helix</keyword>
<keyword evidence="1" id="KW-0472">Membrane</keyword>
<dbReference type="SUPFAM" id="SSF55729">
    <property type="entry name" value="Acyl-CoA N-acyltransferases (Nat)"/>
    <property type="match status" value="1"/>
</dbReference>
<dbReference type="RefSeq" id="XP_018078574.1">
    <property type="nucleotide sequence ID" value="XM_018222036.1"/>
</dbReference>
<protein>
    <recommendedName>
        <fullName evidence="2">N-acetyltransferase domain-containing protein</fullName>
    </recommendedName>
</protein>
<dbReference type="InterPro" id="IPR000182">
    <property type="entry name" value="GNAT_dom"/>
</dbReference>
<dbReference type="STRING" id="149040.A0A194XW27"/>
<sequence>MSTSSTDAIAVEAHTSPLKKTVPKYQEELIVREARRLWDGPEIGRIAATTYMHTRLSHFVAPKRYQYPQDWERGFVQRAQKRLLDPRSLTFVLCTKSNPDLPVGYATFVRLGNDKGARKQIESHSRLERIGMWIWSLLYGVVWFWIVNFLAGGDKSEDKKGAVMFVEWGKADRKIHWDGKPERENRWHALSVVVREEYQGRKGGKRLMTEIIGKAEAENVVVGLESSPAGEMMYRSVGFELLGRFSSDFERDQGGVMMYTPKARR</sequence>
<keyword evidence="1" id="KW-0812">Transmembrane</keyword>
<dbReference type="Proteomes" id="UP000070700">
    <property type="component" value="Unassembled WGS sequence"/>
</dbReference>
<dbReference type="Gene3D" id="3.40.630.30">
    <property type="match status" value="1"/>
</dbReference>
<dbReference type="InParanoid" id="A0A194XW27"/>
<dbReference type="InterPro" id="IPR016181">
    <property type="entry name" value="Acyl_CoA_acyltransferase"/>
</dbReference>
<feature type="transmembrane region" description="Helical" evidence="1">
    <location>
        <begin position="132"/>
        <end position="151"/>
    </location>
</feature>
<dbReference type="GO" id="GO:0016747">
    <property type="term" value="F:acyltransferase activity, transferring groups other than amino-acyl groups"/>
    <property type="evidence" value="ECO:0007669"/>
    <property type="project" value="InterPro"/>
</dbReference>
<dbReference type="PANTHER" id="PTHR42791">
    <property type="entry name" value="GNAT FAMILY ACETYLTRANSFERASE"/>
    <property type="match status" value="1"/>
</dbReference>
<dbReference type="OrthoDB" id="410198at2759"/>
<dbReference type="GeneID" id="28831762"/>
<name>A0A194XW27_MOLSC</name>
<gene>
    <name evidence="3" type="ORF">LY89DRAFT_776373</name>
</gene>